<dbReference type="EMBL" id="LJCR01000109">
    <property type="protein sequence ID" value="KPV54124.1"/>
    <property type="molecule type" value="Genomic_DNA"/>
</dbReference>
<sequence length="795" mass="87056">MTSAPATTYAAATPARLPEEALRVTGAARLVLVINLGSFVAPADADAFRHLRGSEAFAAALRTLRPSAPFGIDTATQDLEQNAYTLRIFRSRLMFNHFFPTYKIAWDATMRGRMQQLGCADIEHWQRWSARIRLTRNGLAQIMLDQPFEDISLIECTEQILELPAHGEQPLAHDQWTIAMSVLEAFLDAVGRTITLQIGEQPRTIAFDSPRQAEHSLRLDRYVIYAFRKIARDGTLLMPAELKRDYAQTLSAFMENMLIEYDGVRRFAHHSEQEASALVAGDVSSWEDELCLLRGESAMLYFPLIGRGVAYVGGPLGLDARAYSAYWAGIMRGIEHLVAFRAEAQQAERRTTGLLSQVPSLTHKINDGHLSPDDLQLLDHLAAGLSDIFDSLPELRSLAVSTTAFRADFARRKFDALLRELAIHETLELVNTNVEQLNFFLSYYNDMRLQWQGMRTNNLGVILGTVVLFMAVSSFLADTFNVVDRLGGPLTVILPLQDVQGSVNAPLRIRTTLVAKLVVGLRYELADAPNYASNIGKALGVFNEALAYLQAQDGAASAENGGDVVYYFIGREHFLLAQDPATPASDKPAELEAARAGFARAVELNGTYGRALNGLGGVYFHLAQSRPPAERLQSNELGQALDAYTRAIAAAQARKDRLAQAEAHTALALTLRLQAEALMAHATPDNAAAAAALGRADGELDAATPLLPAEQNRIRGVAAMARGLVAHQRAQLLARTKAKTAAIRASFQGAIDAYQQCISAGLADPGDLFLKRQIIDFTCRPRQESARAALARLPQ</sequence>
<accession>A0A0P9FLN8</accession>
<evidence type="ECO:0000313" key="1">
    <source>
        <dbReference type="EMBL" id="KPV54124.1"/>
    </source>
</evidence>
<name>A0A0P9FLN8_9CHLR</name>
<dbReference type="Proteomes" id="UP000050509">
    <property type="component" value="Unassembled WGS sequence"/>
</dbReference>
<keyword evidence="2" id="KW-1185">Reference proteome</keyword>
<gene>
    <name evidence="1" type="ORF">SE17_05655</name>
</gene>
<proteinExistence type="predicted"/>
<evidence type="ECO:0000313" key="2">
    <source>
        <dbReference type="Proteomes" id="UP000050509"/>
    </source>
</evidence>
<organism evidence="1 2">
    <name type="scientific">Kouleothrix aurantiaca</name>
    <dbReference type="NCBI Taxonomy" id="186479"/>
    <lineage>
        <taxon>Bacteria</taxon>
        <taxon>Bacillati</taxon>
        <taxon>Chloroflexota</taxon>
        <taxon>Chloroflexia</taxon>
        <taxon>Chloroflexales</taxon>
        <taxon>Roseiflexineae</taxon>
        <taxon>Roseiflexaceae</taxon>
        <taxon>Kouleothrix</taxon>
    </lineage>
</organism>
<comment type="caution">
    <text evidence="1">The sequence shown here is derived from an EMBL/GenBank/DDBJ whole genome shotgun (WGS) entry which is preliminary data.</text>
</comment>
<reference evidence="1 2" key="1">
    <citation type="submission" date="2015-09" db="EMBL/GenBank/DDBJ databases">
        <title>Draft genome sequence of Kouleothrix aurantiaca JCM 19913.</title>
        <authorList>
            <person name="Hemp J."/>
        </authorList>
    </citation>
    <scope>NUCLEOTIDE SEQUENCE [LARGE SCALE GENOMIC DNA]</scope>
    <source>
        <strain evidence="1 2">COM-B</strain>
    </source>
</reference>
<dbReference type="AlphaFoldDB" id="A0A0P9FLN8"/>
<dbReference type="PATRIC" id="fig|186479.3.peg.404"/>
<protein>
    <submittedName>
        <fullName evidence="1">Uncharacterized protein</fullName>
    </submittedName>
</protein>